<dbReference type="SUPFAM" id="SSF53335">
    <property type="entry name" value="S-adenosyl-L-methionine-dependent methyltransferases"/>
    <property type="match status" value="1"/>
</dbReference>
<proteinExistence type="inferred from homology"/>
<evidence type="ECO:0000256" key="5">
    <source>
        <dbReference type="ARBA" id="ARBA00039681"/>
    </source>
</evidence>
<evidence type="ECO:0000256" key="7">
    <source>
        <dbReference type="PROSITE-ProRule" id="PRU01016"/>
    </source>
</evidence>
<dbReference type="Proteomes" id="UP000292702">
    <property type="component" value="Unassembled WGS sequence"/>
</dbReference>
<evidence type="ECO:0000313" key="8">
    <source>
        <dbReference type="EMBL" id="TCD61788.1"/>
    </source>
</evidence>
<dbReference type="Gene3D" id="3.90.120.10">
    <property type="entry name" value="DNA Methylase, subunit A, domain 2"/>
    <property type="match status" value="1"/>
</dbReference>
<dbReference type="EMBL" id="RWJN01000430">
    <property type="protein sequence ID" value="TCD61788.1"/>
    <property type="molecule type" value="Genomic_DNA"/>
</dbReference>
<dbReference type="GO" id="GO:0008168">
    <property type="term" value="F:methyltransferase activity"/>
    <property type="evidence" value="ECO:0007669"/>
    <property type="project" value="UniProtKB-KW"/>
</dbReference>
<keyword evidence="3 7" id="KW-0949">S-adenosyl-L-methionine</keyword>
<dbReference type="Pfam" id="PF00145">
    <property type="entry name" value="DNA_methylase"/>
    <property type="match status" value="1"/>
</dbReference>
<dbReference type="OrthoDB" id="414133at2759"/>
<dbReference type="GO" id="GO:0005634">
    <property type="term" value="C:nucleus"/>
    <property type="evidence" value="ECO:0007669"/>
    <property type="project" value="TreeGrafter"/>
</dbReference>
<sequence length="373" mass="41784">MTLTNIRALEFYSGIGGLHVALQRSTVDGEVVRAFDWDQAACQVYDHFHGLKIVQRVDITTLTAGDMAVHGANLWLMSPSCQPYTVLNPLAKGADDPRAKSFIHLIDDVLPELVSAGMHPTHILVENVAGFETSSTRQNVLKTLDRLGYTTMELLLTPLQYGVPNSRLRYYLLAKAKSSPFAYSDAPSSRVWRHIPGQGEDWIDPRLDTELDAVTSISRLQDFLDDDAAAATTIVATIPDRVLEKWGRLFDIVLPSQRRSCCFTRGYTRLVERAGSILQMNEELDTTVLFNIFLEAQSREDSKALEILAPLRLRYFTPSELLRIFGFNASRSDGLIEDEFLWPPGLTAKTQYKLIGNSVNVGVVTKLIDYLFK</sequence>
<evidence type="ECO:0000313" key="9">
    <source>
        <dbReference type="Proteomes" id="UP000292702"/>
    </source>
</evidence>
<feature type="active site" evidence="7">
    <location>
        <position position="81"/>
    </location>
</feature>
<evidence type="ECO:0000256" key="2">
    <source>
        <dbReference type="ARBA" id="ARBA00022679"/>
    </source>
</evidence>
<keyword evidence="9" id="KW-1185">Reference proteome</keyword>
<dbReference type="STRING" id="92696.A0A4R0RDS4"/>
<dbReference type="EC" id="2.1.1.204" evidence="4"/>
<evidence type="ECO:0000256" key="6">
    <source>
        <dbReference type="ARBA" id="ARBA00042810"/>
    </source>
</evidence>
<evidence type="ECO:0000256" key="3">
    <source>
        <dbReference type="ARBA" id="ARBA00022691"/>
    </source>
</evidence>
<accession>A0A4R0RDS4</accession>
<organism evidence="8 9">
    <name type="scientific">Steccherinum ochraceum</name>
    <dbReference type="NCBI Taxonomy" id="92696"/>
    <lineage>
        <taxon>Eukaryota</taxon>
        <taxon>Fungi</taxon>
        <taxon>Dikarya</taxon>
        <taxon>Basidiomycota</taxon>
        <taxon>Agaricomycotina</taxon>
        <taxon>Agaricomycetes</taxon>
        <taxon>Polyporales</taxon>
        <taxon>Steccherinaceae</taxon>
        <taxon>Steccherinum</taxon>
    </lineage>
</organism>
<dbReference type="InterPro" id="IPR029063">
    <property type="entry name" value="SAM-dependent_MTases_sf"/>
</dbReference>
<dbReference type="Gene3D" id="3.40.50.150">
    <property type="entry name" value="Vaccinia Virus protein VP39"/>
    <property type="match status" value="1"/>
</dbReference>
<name>A0A4R0RDS4_9APHY</name>
<dbReference type="GO" id="GO:0032259">
    <property type="term" value="P:methylation"/>
    <property type="evidence" value="ECO:0007669"/>
    <property type="project" value="UniProtKB-KW"/>
</dbReference>
<protein>
    <recommendedName>
        <fullName evidence="5">tRNA (cytosine(38)-C(5))-methyltransferase</fullName>
        <ecNumber evidence="4">2.1.1.204</ecNumber>
    </recommendedName>
    <alternativeName>
        <fullName evidence="6">DNA (cytosine-5)-methyltransferase-like protein 2</fullName>
    </alternativeName>
</protein>
<comment type="similarity">
    <text evidence="7">Belongs to the class I-like SAM-binding methyltransferase superfamily. C5-methyltransferase family.</text>
</comment>
<keyword evidence="1 7" id="KW-0489">Methyltransferase</keyword>
<dbReference type="PROSITE" id="PS51679">
    <property type="entry name" value="SAM_MT_C5"/>
    <property type="match status" value="1"/>
</dbReference>
<dbReference type="InterPro" id="IPR050750">
    <property type="entry name" value="C5-MTase"/>
</dbReference>
<dbReference type="AlphaFoldDB" id="A0A4R0RDS4"/>
<comment type="caution">
    <text evidence="8">The sequence shown here is derived from an EMBL/GenBank/DDBJ whole genome shotgun (WGS) entry which is preliminary data.</text>
</comment>
<reference evidence="8 9" key="1">
    <citation type="submission" date="2018-11" db="EMBL/GenBank/DDBJ databases">
        <title>Genome assembly of Steccherinum ochraceum LE-BIN_3174, the white-rot fungus of the Steccherinaceae family (The Residual Polyporoid clade, Polyporales, Basidiomycota).</title>
        <authorList>
            <person name="Fedorova T.V."/>
            <person name="Glazunova O.A."/>
            <person name="Landesman E.O."/>
            <person name="Moiseenko K.V."/>
            <person name="Psurtseva N.V."/>
            <person name="Savinova O.S."/>
            <person name="Shakhova N.V."/>
            <person name="Tyazhelova T.V."/>
            <person name="Vasina D.V."/>
        </authorList>
    </citation>
    <scope>NUCLEOTIDE SEQUENCE [LARGE SCALE GENOMIC DNA]</scope>
    <source>
        <strain evidence="8 9">LE-BIN_3174</strain>
    </source>
</reference>
<dbReference type="PANTHER" id="PTHR46098">
    <property type="entry name" value="TRNA (CYTOSINE(38)-C(5))-METHYLTRANSFERASE"/>
    <property type="match status" value="1"/>
</dbReference>
<dbReference type="PANTHER" id="PTHR46098:SF1">
    <property type="entry name" value="TRNA (CYTOSINE(38)-C(5))-METHYLTRANSFERASE"/>
    <property type="match status" value="1"/>
</dbReference>
<keyword evidence="2 7" id="KW-0808">Transferase</keyword>
<evidence type="ECO:0000256" key="4">
    <source>
        <dbReference type="ARBA" id="ARBA00039081"/>
    </source>
</evidence>
<dbReference type="InterPro" id="IPR031303">
    <property type="entry name" value="C5_meth_CS"/>
</dbReference>
<gene>
    <name evidence="8" type="ORF">EIP91_007942</name>
</gene>
<dbReference type="PROSITE" id="PS00095">
    <property type="entry name" value="C5_MTASE_2"/>
    <property type="match status" value="1"/>
</dbReference>
<dbReference type="InterPro" id="IPR001525">
    <property type="entry name" value="C5_MeTfrase"/>
</dbReference>
<dbReference type="PRINTS" id="PR00105">
    <property type="entry name" value="C5METTRFRASE"/>
</dbReference>
<evidence type="ECO:0000256" key="1">
    <source>
        <dbReference type="ARBA" id="ARBA00022603"/>
    </source>
</evidence>